<dbReference type="EMBL" id="PISJ01000012">
    <property type="protein sequence ID" value="PKF33827.1"/>
    <property type="molecule type" value="Genomic_DNA"/>
</dbReference>
<dbReference type="PANTHER" id="PTHR43495:SF5">
    <property type="entry name" value="GAMMA-AMINOBUTYRIC ACID PERMEASE"/>
    <property type="match status" value="1"/>
</dbReference>
<dbReference type="GO" id="GO:0055085">
    <property type="term" value="P:transmembrane transport"/>
    <property type="evidence" value="ECO:0007669"/>
    <property type="project" value="InterPro"/>
</dbReference>
<proteinExistence type="predicted"/>
<dbReference type="Pfam" id="PF00324">
    <property type="entry name" value="AA_permease"/>
    <property type="match status" value="1"/>
</dbReference>
<feature type="transmembrane region" description="Helical" evidence="6">
    <location>
        <begin position="187"/>
        <end position="214"/>
    </location>
</feature>
<feature type="transmembrane region" description="Helical" evidence="6">
    <location>
        <begin position="153"/>
        <end position="175"/>
    </location>
</feature>
<feature type="transmembrane region" description="Helical" evidence="6">
    <location>
        <begin position="50"/>
        <end position="69"/>
    </location>
</feature>
<dbReference type="InterPro" id="IPR004841">
    <property type="entry name" value="AA-permease/SLC12A_dom"/>
</dbReference>
<feature type="transmembrane region" description="Helical" evidence="6">
    <location>
        <begin position="327"/>
        <end position="347"/>
    </location>
</feature>
<dbReference type="PANTHER" id="PTHR43495">
    <property type="entry name" value="GABA PERMEASE"/>
    <property type="match status" value="1"/>
</dbReference>
<feature type="transmembrane region" description="Helical" evidence="6">
    <location>
        <begin position="81"/>
        <end position="103"/>
    </location>
</feature>
<evidence type="ECO:0000256" key="3">
    <source>
        <dbReference type="ARBA" id="ARBA00022692"/>
    </source>
</evidence>
<dbReference type="RefSeq" id="WP_004654795.1">
    <property type="nucleotide sequence ID" value="NZ_CP158965.1"/>
</dbReference>
<feature type="domain" description="Amino acid permease/ SLC12A" evidence="7">
    <location>
        <begin position="50"/>
        <end position="495"/>
    </location>
</feature>
<dbReference type="PIRSF" id="PIRSF006060">
    <property type="entry name" value="AA_transporter"/>
    <property type="match status" value="1"/>
</dbReference>
<sequence length="498" mass="54168">MSNNNQKTFPSGEGLSGQYVPQQDVANLSGVSSSEIEIGKPLKRAMTKRHLVMISLGGAIGTGLFLGSGDVISQAGPVGAIISYFLGGIIAYMVMLCLGELAVQMPVSGSFGEYARTYIGPGTGYMITWLYWLTWTATLGTEFTAAALLMQEWFPSISMWTWTLLFAGLIFSLNVSSTRLFAESEFWLSLVKVLTIICFIGLGLAAIFGMISYHGHESAPLFSKLTEHGWFPNGIFPIFATMLIVNFAFSGTELIGVAAGEAEEPAKTVPKAINAAIWRLLIFFVGTIVVICALLPYEMAGLNSNSVSNSPFVTVFNYIGIPYAEDIIRFVIITALLSAANSGLFAASRMMWSLSEKKQLPKVFSKLTRSGTPIIAIIVTMFGAIPGLLSEHFAPETIFKNLLGVAAFTMVVVWISICVSQFNFRRQWIKSGKTVKDLKFAAPLFPLTPILGGVFCVITCISMVTDPSMQVGFVCCVLFIIACYVSYNLFYKDKAIQN</sequence>
<accession>A0A1E7R0P3</accession>
<feature type="transmembrane region" description="Helical" evidence="6">
    <location>
        <begin position="115"/>
        <end position="133"/>
    </location>
</feature>
<dbReference type="InterPro" id="IPR004840">
    <property type="entry name" value="Amino_acid_permease_CS"/>
</dbReference>
<keyword evidence="2" id="KW-0813">Transport</keyword>
<feature type="transmembrane region" description="Helical" evidence="6">
    <location>
        <begin position="234"/>
        <end position="255"/>
    </location>
</feature>
<feature type="transmembrane region" description="Helical" evidence="6">
    <location>
        <begin position="401"/>
        <end position="424"/>
    </location>
</feature>
<dbReference type="GO" id="GO:0016020">
    <property type="term" value="C:membrane"/>
    <property type="evidence" value="ECO:0007669"/>
    <property type="project" value="UniProtKB-SubCell"/>
</dbReference>
<dbReference type="Proteomes" id="UP000013034">
    <property type="component" value="Unassembled WGS sequence"/>
</dbReference>
<dbReference type="PROSITE" id="PS00218">
    <property type="entry name" value="AMINO_ACID_PERMEASE_1"/>
    <property type="match status" value="1"/>
</dbReference>
<evidence type="ECO:0000256" key="2">
    <source>
        <dbReference type="ARBA" id="ARBA00022448"/>
    </source>
</evidence>
<dbReference type="Proteomes" id="UP000233553">
    <property type="component" value="Unassembled WGS sequence"/>
</dbReference>
<dbReference type="EMBL" id="APOI01000018">
    <property type="protein sequence ID" value="ENU23112.1"/>
    <property type="molecule type" value="Genomic_DNA"/>
</dbReference>
<feature type="transmembrane region" description="Helical" evidence="6">
    <location>
        <begin position="276"/>
        <end position="297"/>
    </location>
</feature>
<feature type="transmembrane region" description="Helical" evidence="6">
    <location>
        <begin position="444"/>
        <end position="465"/>
    </location>
</feature>
<evidence type="ECO:0000256" key="4">
    <source>
        <dbReference type="ARBA" id="ARBA00022989"/>
    </source>
</evidence>
<keyword evidence="4 6" id="KW-1133">Transmembrane helix</keyword>
<reference evidence="9 11" key="2">
    <citation type="submission" date="2017-12" db="EMBL/GenBank/DDBJ databases">
        <title>Draft Genome sequences of multiple microbial strains isolated from spacecraft associated surfaces.</title>
        <authorList>
            <person name="Seuylemezian A."/>
            <person name="Vaishampayan P."/>
            <person name="Venkateswaran K."/>
        </authorList>
    </citation>
    <scope>NUCLEOTIDE SEQUENCE [LARGE SCALE GENOMIC DNA]</scope>
    <source>
        <strain evidence="9 11">2P01AA</strain>
    </source>
</reference>
<evidence type="ECO:0000313" key="11">
    <source>
        <dbReference type="Proteomes" id="UP000233553"/>
    </source>
</evidence>
<dbReference type="GO" id="GO:0006865">
    <property type="term" value="P:amino acid transport"/>
    <property type="evidence" value="ECO:0007669"/>
    <property type="project" value="InterPro"/>
</dbReference>
<evidence type="ECO:0000313" key="9">
    <source>
        <dbReference type="EMBL" id="PKF33827.1"/>
    </source>
</evidence>
<protein>
    <submittedName>
        <fullName evidence="9">Amino acid permease</fullName>
    </submittedName>
</protein>
<feature type="transmembrane region" description="Helical" evidence="6">
    <location>
        <begin position="367"/>
        <end position="389"/>
    </location>
</feature>
<evidence type="ECO:0000256" key="6">
    <source>
        <dbReference type="SAM" id="Phobius"/>
    </source>
</evidence>
<dbReference type="FunFam" id="1.20.1740.10:FF:000001">
    <property type="entry name" value="Amino acid permease"/>
    <property type="match status" value="1"/>
</dbReference>
<gene>
    <name evidence="9" type="ORF">CW311_08240</name>
    <name evidence="8" type="ORF">F993_02260</name>
</gene>
<evidence type="ECO:0000256" key="1">
    <source>
        <dbReference type="ARBA" id="ARBA00004141"/>
    </source>
</evidence>
<comment type="subcellular location">
    <subcellularLocation>
        <location evidence="1">Membrane</location>
        <topology evidence="1">Multi-pass membrane protein</topology>
    </subcellularLocation>
</comment>
<keyword evidence="3 6" id="KW-0812">Transmembrane</keyword>
<evidence type="ECO:0000259" key="7">
    <source>
        <dbReference type="Pfam" id="PF00324"/>
    </source>
</evidence>
<organism evidence="9 11">
    <name type="scientific">Acinetobacter proteolyticus</name>
    <dbReference type="NCBI Taxonomy" id="1776741"/>
    <lineage>
        <taxon>Bacteria</taxon>
        <taxon>Pseudomonadati</taxon>
        <taxon>Pseudomonadota</taxon>
        <taxon>Gammaproteobacteria</taxon>
        <taxon>Moraxellales</taxon>
        <taxon>Moraxellaceae</taxon>
        <taxon>Acinetobacter</taxon>
    </lineage>
</organism>
<dbReference type="Gene3D" id="1.20.1740.10">
    <property type="entry name" value="Amino acid/polyamine transporter I"/>
    <property type="match status" value="1"/>
</dbReference>
<feature type="transmembrane region" description="Helical" evidence="6">
    <location>
        <begin position="471"/>
        <end position="490"/>
    </location>
</feature>
<evidence type="ECO:0000313" key="8">
    <source>
        <dbReference type="EMBL" id="ENU23112.1"/>
    </source>
</evidence>
<keyword evidence="5 6" id="KW-0472">Membrane</keyword>
<keyword evidence="10" id="KW-1185">Reference proteome</keyword>
<dbReference type="AlphaFoldDB" id="A0A1E7R0P3"/>
<evidence type="ECO:0000256" key="5">
    <source>
        <dbReference type="ARBA" id="ARBA00023136"/>
    </source>
</evidence>
<name>A0A1E7R0P3_9GAMM</name>
<reference evidence="8 10" key="1">
    <citation type="submission" date="2013-02" db="EMBL/GenBank/DDBJ databases">
        <title>The Genome Sequence of Acinetobacter sp. NIPH 809.</title>
        <authorList>
            <consortium name="The Broad Institute Genome Sequencing Platform"/>
            <consortium name="The Broad Institute Genome Sequencing Center for Infectious Disease"/>
            <person name="Cerqueira G."/>
            <person name="Feldgarden M."/>
            <person name="Courvalin P."/>
            <person name="Perichon B."/>
            <person name="Grillot-Courvalin C."/>
            <person name="Clermont D."/>
            <person name="Rocha E."/>
            <person name="Yoon E.-J."/>
            <person name="Nemec A."/>
            <person name="Walker B."/>
            <person name="Young S.K."/>
            <person name="Zeng Q."/>
            <person name="Gargeya S."/>
            <person name="Fitzgerald M."/>
            <person name="Haas B."/>
            <person name="Abouelleil A."/>
            <person name="Alvarado L."/>
            <person name="Arachchi H.M."/>
            <person name="Berlin A.M."/>
            <person name="Chapman S.B."/>
            <person name="Dewar J."/>
            <person name="Goldberg J."/>
            <person name="Griggs A."/>
            <person name="Gujja S."/>
            <person name="Hansen M."/>
            <person name="Howarth C."/>
            <person name="Imamovic A."/>
            <person name="Larimer J."/>
            <person name="McCowan C."/>
            <person name="Murphy C."/>
            <person name="Neiman D."/>
            <person name="Pearson M."/>
            <person name="Priest M."/>
            <person name="Roberts A."/>
            <person name="Saif S."/>
            <person name="Shea T."/>
            <person name="Sisk P."/>
            <person name="Sykes S."/>
            <person name="Wortman J."/>
            <person name="Nusbaum C."/>
            <person name="Birren B."/>
        </authorList>
    </citation>
    <scope>NUCLEOTIDE SEQUENCE [LARGE SCALE GENOMIC DNA]</scope>
    <source>
        <strain evidence="8 10">NIPH 809</strain>
    </source>
</reference>
<comment type="caution">
    <text evidence="9">The sequence shown here is derived from an EMBL/GenBank/DDBJ whole genome shotgun (WGS) entry which is preliminary data.</text>
</comment>
<dbReference type="OrthoDB" id="5297508at2"/>
<evidence type="ECO:0000313" key="10">
    <source>
        <dbReference type="Proteomes" id="UP000013034"/>
    </source>
</evidence>